<sequence length="345" mass="39906">MEEMYEIIIEEAGHEVQPSCKSEIEDADMESVIMLGLLELIFKETLTNAEDKIRSLNAKYVNENHILVNLAMESIKNKEALRLEAAEKEKLNQEVLMLMSKLEEKDKAAQEVAVTNEEALRLEAAEKEKLKQEMLMLMSKLEEKDKVAQEVAEALAEALKEVEQYKEKMYELHQNLEQRTKELREIDEERKVLYALTQEKQDALTQIEAREMDTRKQMGSTIVLARELLTAVSGFESRVNKDISRNCSRVESMSSVFHCLIKKANILKTNGLLYKQRLETNYSNLEKAEVEVDLLADEVDTLLNFLEEIYKKLDHYSPILQHYPGITEILELVRRKLIGESRIPV</sequence>
<dbReference type="EMBL" id="CM039438">
    <property type="protein sequence ID" value="KAI4299704.1"/>
    <property type="molecule type" value="Genomic_DNA"/>
</dbReference>
<gene>
    <name evidence="1" type="ORF">L6164_033138</name>
</gene>
<dbReference type="Proteomes" id="UP000828941">
    <property type="component" value="Chromosome 13"/>
</dbReference>
<accession>A0ACB9KQR6</accession>
<evidence type="ECO:0000313" key="1">
    <source>
        <dbReference type="EMBL" id="KAI4299704.1"/>
    </source>
</evidence>
<comment type="caution">
    <text evidence="1">The sequence shown here is derived from an EMBL/GenBank/DDBJ whole genome shotgun (WGS) entry which is preliminary data.</text>
</comment>
<evidence type="ECO:0000313" key="2">
    <source>
        <dbReference type="Proteomes" id="UP000828941"/>
    </source>
</evidence>
<keyword evidence="2" id="KW-1185">Reference proteome</keyword>
<organism evidence="1 2">
    <name type="scientific">Bauhinia variegata</name>
    <name type="common">Purple orchid tree</name>
    <name type="synonym">Phanera variegata</name>
    <dbReference type="NCBI Taxonomy" id="167791"/>
    <lineage>
        <taxon>Eukaryota</taxon>
        <taxon>Viridiplantae</taxon>
        <taxon>Streptophyta</taxon>
        <taxon>Embryophyta</taxon>
        <taxon>Tracheophyta</taxon>
        <taxon>Spermatophyta</taxon>
        <taxon>Magnoliopsida</taxon>
        <taxon>eudicotyledons</taxon>
        <taxon>Gunneridae</taxon>
        <taxon>Pentapetalae</taxon>
        <taxon>rosids</taxon>
        <taxon>fabids</taxon>
        <taxon>Fabales</taxon>
        <taxon>Fabaceae</taxon>
        <taxon>Cercidoideae</taxon>
        <taxon>Cercideae</taxon>
        <taxon>Bauhiniinae</taxon>
        <taxon>Bauhinia</taxon>
    </lineage>
</organism>
<reference evidence="1 2" key="1">
    <citation type="journal article" date="2022" name="DNA Res.">
        <title>Chromosomal-level genome assembly of the orchid tree Bauhinia variegata (Leguminosae; Cercidoideae) supports the allotetraploid origin hypothesis of Bauhinia.</title>
        <authorList>
            <person name="Zhong Y."/>
            <person name="Chen Y."/>
            <person name="Zheng D."/>
            <person name="Pang J."/>
            <person name="Liu Y."/>
            <person name="Luo S."/>
            <person name="Meng S."/>
            <person name="Qian L."/>
            <person name="Wei D."/>
            <person name="Dai S."/>
            <person name="Zhou R."/>
        </authorList>
    </citation>
    <scope>NUCLEOTIDE SEQUENCE [LARGE SCALE GENOMIC DNA]</scope>
    <source>
        <strain evidence="1">BV-YZ2020</strain>
    </source>
</reference>
<name>A0ACB9KQR6_BAUVA</name>
<proteinExistence type="predicted"/>
<protein>
    <submittedName>
        <fullName evidence="1">Uncharacterized protein</fullName>
    </submittedName>
</protein>